<accession>A0A0D5NHK9</accession>
<feature type="transmembrane region" description="Helical" evidence="1">
    <location>
        <begin position="272"/>
        <end position="296"/>
    </location>
</feature>
<keyword evidence="1" id="KW-0812">Transmembrane</keyword>
<keyword evidence="3" id="KW-1185">Reference proteome</keyword>
<evidence type="ECO:0008006" key="4">
    <source>
        <dbReference type="Google" id="ProtNLM"/>
    </source>
</evidence>
<feature type="transmembrane region" description="Helical" evidence="1">
    <location>
        <begin position="63"/>
        <end position="86"/>
    </location>
</feature>
<keyword evidence="1" id="KW-0472">Membrane</keyword>
<feature type="transmembrane region" description="Helical" evidence="1">
    <location>
        <begin position="232"/>
        <end position="260"/>
    </location>
</feature>
<dbReference type="KEGG" id="pbj:VN24_10050"/>
<gene>
    <name evidence="2" type="ORF">VN24_10050</name>
</gene>
<dbReference type="PANTHER" id="PTHR41324">
    <property type="entry name" value="MEMBRANE PROTEIN-RELATED"/>
    <property type="match status" value="1"/>
</dbReference>
<dbReference type="STRING" id="1126833.VN24_10050"/>
<reference evidence="3" key="2">
    <citation type="submission" date="2015-03" db="EMBL/GenBank/DDBJ databases">
        <title>Genome sequence of Paenibacillus beijingensis strain DSM 24997T.</title>
        <authorList>
            <person name="Kwak Y."/>
            <person name="Shin J.-H."/>
        </authorList>
    </citation>
    <scope>NUCLEOTIDE SEQUENCE [LARGE SCALE GENOMIC DNA]</scope>
    <source>
        <strain evidence="3">DSM 24997</strain>
    </source>
</reference>
<dbReference type="EMBL" id="CP011058">
    <property type="protein sequence ID" value="AJY74869.1"/>
    <property type="molecule type" value="Genomic_DNA"/>
</dbReference>
<dbReference type="PATRIC" id="fig|1126833.4.peg.2222"/>
<feature type="transmembrane region" description="Helical" evidence="1">
    <location>
        <begin position="207"/>
        <end position="226"/>
    </location>
</feature>
<dbReference type="PANTHER" id="PTHR41324:SF1">
    <property type="entry name" value="DUF2232 DOMAIN-CONTAINING PROTEIN"/>
    <property type="match status" value="1"/>
</dbReference>
<protein>
    <recommendedName>
        <fullName evidence="4">DUF2232 domain-containing protein</fullName>
    </recommendedName>
</protein>
<evidence type="ECO:0000313" key="2">
    <source>
        <dbReference type="EMBL" id="AJY74869.1"/>
    </source>
</evidence>
<evidence type="ECO:0000313" key="3">
    <source>
        <dbReference type="Proteomes" id="UP000032633"/>
    </source>
</evidence>
<name>A0A0D5NHK9_9BACL</name>
<feature type="transmembrane region" description="Helical" evidence="1">
    <location>
        <begin position="98"/>
        <end position="122"/>
    </location>
</feature>
<feature type="transmembrane region" description="Helical" evidence="1">
    <location>
        <begin position="167"/>
        <end position="186"/>
    </location>
</feature>
<sequence>MNGLVFGVKSVLWSAAALVLLLSMGVPLLNVLTVTLMMVPYVVLYTTLSKKAFVLHLLPVWGIGYLIMGLPALIVGLFFLIPGIVMGHLYRRDRPVRVVFTAVIVTIVGQILLELLLFNLIMNVSLIDELGNTIRTMTEQLRAQGMLSEAWTSELTDLTVRTTVQSIPQVLLMMGFLYTAVTQYIARRVLGRMGVSVKGFPPAKDWMLPRIMVLYYLVVTIIQLMVSKDSGSFLAVAVINLLPLLQFAFKMQAIGFFFFLADQRKWPRAVPLLMAIPVLLLSPLSLIGVLDVAFPIRKSFRKT</sequence>
<organism evidence="2 3">
    <name type="scientific">Paenibacillus beijingensis</name>
    <dbReference type="NCBI Taxonomy" id="1126833"/>
    <lineage>
        <taxon>Bacteria</taxon>
        <taxon>Bacillati</taxon>
        <taxon>Bacillota</taxon>
        <taxon>Bacilli</taxon>
        <taxon>Bacillales</taxon>
        <taxon>Paenibacillaceae</taxon>
        <taxon>Paenibacillus</taxon>
    </lineage>
</organism>
<keyword evidence="1" id="KW-1133">Transmembrane helix</keyword>
<reference evidence="2 3" key="1">
    <citation type="journal article" date="2015" name="J. Biotechnol.">
        <title>Complete genome sequence of Paenibacillus beijingensis 7188(T) (=DSM 24997(T)), a novel rhizobacterium from jujube garden soil.</title>
        <authorList>
            <person name="Kwak Y."/>
            <person name="Shin J.H."/>
        </authorList>
    </citation>
    <scope>NUCLEOTIDE SEQUENCE [LARGE SCALE GENOMIC DNA]</scope>
    <source>
        <strain evidence="2 3">DSM 24997</strain>
    </source>
</reference>
<proteinExistence type="predicted"/>
<feature type="transmembrane region" description="Helical" evidence="1">
    <location>
        <begin position="12"/>
        <end position="43"/>
    </location>
</feature>
<dbReference type="Proteomes" id="UP000032633">
    <property type="component" value="Chromosome"/>
</dbReference>
<dbReference type="InterPro" id="IPR018710">
    <property type="entry name" value="DUF2232"/>
</dbReference>
<dbReference type="Pfam" id="PF09991">
    <property type="entry name" value="DUF2232"/>
    <property type="match status" value="1"/>
</dbReference>
<dbReference type="AlphaFoldDB" id="A0A0D5NHK9"/>
<evidence type="ECO:0000256" key="1">
    <source>
        <dbReference type="SAM" id="Phobius"/>
    </source>
</evidence>
<dbReference type="HOGENOM" id="CLU_068641_3_0_9"/>